<proteinExistence type="predicted"/>
<name>A0A081EV97_9EURY</name>
<keyword evidence="1" id="KW-0472">Membrane</keyword>
<reference evidence="2 3" key="1">
    <citation type="journal article" date="2015" name="Genome Announc.">
        <title>Draft genome sequence of a Halorubrum H3 strain isolated from the burlinskoye salt lake (Altai Krai, Russia).</title>
        <authorList>
            <person name="Rozanov A.S."/>
            <person name="Bryanskaya A.V."/>
            <person name="Malup T.K."/>
            <person name="Kotenko A.V."/>
            <person name="Peltek S.E."/>
        </authorList>
    </citation>
    <scope>NUCLEOTIDE SEQUENCE [LARGE SCALE GENOMIC DNA]</scope>
    <source>
        <strain evidence="2 3">H3</strain>
    </source>
</reference>
<accession>A0A081EV97</accession>
<keyword evidence="1" id="KW-1133">Transmembrane helix</keyword>
<feature type="transmembrane region" description="Helical" evidence="1">
    <location>
        <begin position="28"/>
        <end position="48"/>
    </location>
</feature>
<dbReference type="RefSeq" id="WP_152663357.1">
    <property type="nucleotide sequence ID" value="NZ_JNFH02000055.1"/>
</dbReference>
<protein>
    <submittedName>
        <fullName evidence="2">Uncharacterized protein</fullName>
    </submittedName>
</protein>
<feature type="transmembrane region" description="Helical" evidence="1">
    <location>
        <begin position="86"/>
        <end position="104"/>
    </location>
</feature>
<evidence type="ECO:0000313" key="2">
    <source>
        <dbReference type="EMBL" id="KDS91335.1"/>
    </source>
</evidence>
<sequence length="146" mass="15393">MRNPWIHDDVPADAGSGYDGHVRLLSTLVWGALAVVVGGFVLLSGTGIVDPGIGESAASVVTYVVAALAAVLLLPLLLRLLLISRLLATIAFLGSGWVLGRFMWARESDRIERFLTDSERLGAGAESVDQLLELLDVLLAAFAAAP</sequence>
<gene>
    <name evidence="2" type="ORF">FK85_03460</name>
</gene>
<dbReference type="Proteomes" id="UP000053331">
    <property type="component" value="Unassembled WGS sequence"/>
</dbReference>
<keyword evidence="1" id="KW-0812">Transmembrane</keyword>
<dbReference type="OrthoDB" id="329867at2157"/>
<evidence type="ECO:0000256" key="1">
    <source>
        <dbReference type="SAM" id="Phobius"/>
    </source>
</evidence>
<comment type="caution">
    <text evidence="2">The sequence shown here is derived from an EMBL/GenBank/DDBJ whole genome shotgun (WGS) entry which is preliminary data.</text>
</comment>
<evidence type="ECO:0000313" key="3">
    <source>
        <dbReference type="Proteomes" id="UP000053331"/>
    </source>
</evidence>
<keyword evidence="3" id="KW-1185">Reference proteome</keyword>
<dbReference type="EMBL" id="JNFH02000055">
    <property type="protein sequence ID" value="KDS91335.1"/>
    <property type="molecule type" value="Genomic_DNA"/>
</dbReference>
<organism evidence="2 3">
    <name type="scientific">Halorubrum saccharovorum</name>
    <dbReference type="NCBI Taxonomy" id="2248"/>
    <lineage>
        <taxon>Archaea</taxon>
        <taxon>Methanobacteriati</taxon>
        <taxon>Methanobacteriota</taxon>
        <taxon>Stenosarchaea group</taxon>
        <taxon>Halobacteria</taxon>
        <taxon>Halobacteriales</taxon>
        <taxon>Haloferacaceae</taxon>
        <taxon>Halorubrum</taxon>
    </lineage>
</organism>
<dbReference type="AlphaFoldDB" id="A0A081EV97"/>
<feature type="transmembrane region" description="Helical" evidence="1">
    <location>
        <begin position="60"/>
        <end position="80"/>
    </location>
</feature>